<feature type="domain" description="AIG1-type G" evidence="4">
    <location>
        <begin position="19"/>
        <end position="180"/>
    </location>
</feature>
<dbReference type="OrthoDB" id="6136372at2759"/>
<evidence type="ECO:0000256" key="2">
    <source>
        <dbReference type="ARBA" id="ARBA00022741"/>
    </source>
</evidence>
<dbReference type="Proteomes" id="UP000683360">
    <property type="component" value="Unassembled WGS sequence"/>
</dbReference>
<proteinExistence type="inferred from homology"/>
<comment type="similarity">
    <text evidence="1">Belongs to the TRAFAC class TrmE-Era-EngA-EngB-Septin-like GTPase superfamily. AIG1/Toc34/Toc159-like paraseptin GTPase family. IAN subfamily.</text>
</comment>
<comment type="caution">
    <text evidence="5">The sequence shown here is derived from an EMBL/GenBank/DDBJ whole genome shotgun (WGS) entry which is preliminary data.</text>
</comment>
<dbReference type="InterPro" id="IPR027417">
    <property type="entry name" value="P-loop_NTPase"/>
</dbReference>
<dbReference type="PANTHER" id="PTHR10903:SF184">
    <property type="entry name" value="GTP-BINDING PROTEIN A"/>
    <property type="match status" value="1"/>
</dbReference>
<dbReference type="GO" id="GO:0005525">
    <property type="term" value="F:GTP binding"/>
    <property type="evidence" value="ECO:0007669"/>
    <property type="project" value="UniProtKB-KW"/>
</dbReference>
<keyword evidence="3" id="KW-0342">GTP-binding</keyword>
<evidence type="ECO:0000313" key="5">
    <source>
        <dbReference type="EMBL" id="CAG2237606.1"/>
    </source>
</evidence>
<keyword evidence="6" id="KW-1185">Reference proteome</keyword>
<dbReference type="Pfam" id="PF04548">
    <property type="entry name" value="AIG1"/>
    <property type="match status" value="1"/>
</dbReference>
<accession>A0A8S3U9T9</accession>
<dbReference type="SUPFAM" id="SSF52540">
    <property type="entry name" value="P-loop containing nucleoside triphosphate hydrolases"/>
    <property type="match status" value="1"/>
</dbReference>
<dbReference type="InterPro" id="IPR045058">
    <property type="entry name" value="GIMA/IAN/Toc"/>
</dbReference>
<dbReference type="AlphaFoldDB" id="A0A8S3U9T9"/>
<evidence type="ECO:0000256" key="3">
    <source>
        <dbReference type="ARBA" id="ARBA00023134"/>
    </source>
</evidence>
<sequence length="204" mass="23263">MKRNLNYETMSDTQKTSALTLLLVGSQGSGKSATGNTILKRKCFQCRMGTIATTEFVSKEEMPYGENNITIVDTPPLSSKETLSAIIKNDLSKEQQITVIYAIVIAIGRFTQDEEQVLDGLLSNSFMRGRTLFIFTRKNELESPNDPQEDKLERWIDSEPTIRRWIGQYNINKYFAVENTPKHYDGMTEMIDVAVNMINDKKEM</sequence>
<dbReference type="Gene3D" id="3.40.50.300">
    <property type="entry name" value="P-loop containing nucleotide triphosphate hydrolases"/>
    <property type="match status" value="1"/>
</dbReference>
<keyword evidence="2" id="KW-0547">Nucleotide-binding</keyword>
<evidence type="ECO:0000256" key="1">
    <source>
        <dbReference type="ARBA" id="ARBA00008535"/>
    </source>
</evidence>
<dbReference type="PANTHER" id="PTHR10903">
    <property type="entry name" value="GTPASE, IMAP FAMILY MEMBER-RELATED"/>
    <property type="match status" value="1"/>
</dbReference>
<evidence type="ECO:0000313" key="6">
    <source>
        <dbReference type="Proteomes" id="UP000683360"/>
    </source>
</evidence>
<protein>
    <recommendedName>
        <fullName evidence="4">AIG1-type G domain-containing protein</fullName>
    </recommendedName>
</protein>
<dbReference type="EMBL" id="CAJPWZ010002393">
    <property type="protein sequence ID" value="CAG2237606.1"/>
    <property type="molecule type" value="Genomic_DNA"/>
</dbReference>
<organism evidence="5 6">
    <name type="scientific">Mytilus edulis</name>
    <name type="common">Blue mussel</name>
    <dbReference type="NCBI Taxonomy" id="6550"/>
    <lineage>
        <taxon>Eukaryota</taxon>
        <taxon>Metazoa</taxon>
        <taxon>Spiralia</taxon>
        <taxon>Lophotrochozoa</taxon>
        <taxon>Mollusca</taxon>
        <taxon>Bivalvia</taxon>
        <taxon>Autobranchia</taxon>
        <taxon>Pteriomorphia</taxon>
        <taxon>Mytilida</taxon>
        <taxon>Mytiloidea</taxon>
        <taxon>Mytilidae</taxon>
        <taxon>Mytilinae</taxon>
        <taxon>Mytilus</taxon>
    </lineage>
</organism>
<evidence type="ECO:0000259" key="4">
    <source>
        <dbReference type="Pfam" id="PF04548"/>
    </source>
</evidence>
<name>A0A8S3U9T9_MYTED</name>
<gene>
    <name evidence="5" type="ORF">MEDL_50048</name>
</gene>
<reference evidence="5" key="1">
    <citation type="submission" date="2021-03" db="EMBL/GenBank/DDBJ databases">
        <authorList>
            <person name="Bekaert M."/>
        </authorList>
    </citation>
    <scope>NUCLEOTIDE SEQUENCE</scope>
</reference>
<dbReference type="InterPro" id="IPR006703">
    <property type="entry name" value="G_AIG1"/>
</dbReference>